<keyword evidence="5" id="KW-1185">Reference proteome</keyword>
<reference evidence="2 4" key="1">
    <citation type="submission" date="2017-09" db="EMBL/GenBank/DDBJ databases">
        <title>Bacterial strain isolated from the female urinary microbiota.</title>
        <authorList>
            <person name="Thomas-White K."/>
            <person name="Kumar N."/>
            <person name="Forster S."/>
            <person name="Putonti C."/>
            <person name="Lawley T."/>
            <person name="Wolfe A.J."/>
        </authorList>
    </citation>
    <scope>NUCLEOTIDE SEQUENCE [LARGE SCALE GENOMIC DNA]</scope>
    <source>
        <strain evidence="2 4">UMB0186</strain>
    </source>
</reference>
<dbReference type="Proteomes" id="UP000235670">
    <property type="component" value="Unassembled WGS sequence"/>
</dbReference>
<evidence type="ECO:0000313" key="3">
    <source>
        <dbReference type="EMBL" id="QGS08066.1"/>
    </source>
</evidence>
<feature type="transmembrane region" description="Helical" evidence="1">
    <location>
        <begin position="6"/>
        <end position="26"/>
    </location>
</feature>
<accession>A0A2N6SDF1</accession>
<evidence type="ECO:0000256" key="1">
    <source>
        <dbReference type="SAM" id="Phobius"/>
    </source>
</evidence>
<keyword evidence="1" id="KW-0812">Transmembrane</keyword>
<protein>
    <submittedName>
        <fullName evidence="2">Uncharacterized protein</fullName>
    </submittedName>
</protein>
<evidence type="ECO:0000313" key="2">
    <source>
        <dbReference type="EMBL" id="PMC51950.1"/>
    </source>
</evidence>
<name>A0A2N6SDF1_9BACL</name>
<dbReference type="Proteomes" id="UP000427636">
    <property type="component" value="Chromosome"/>
</dbReference>
<gene>
    <name evidence="2" type="ORF">CJ218_07050</name>
    <name evidence="3" type="ORF">FOC50_07205</name>
</gene>
<evidence type="ECO:0000313" key="4">
    <source>
        <dbReference type="Proteomes" id="UP000235670"/>
    </source>
</evidence>
<keyword evidence="1" id="KW-1133">Transmembrane helix</keyword>
<reference evidence="3 5" key="2">
    <citation type="submission" date="2019-11" db="EMBL/GenBank/DDBJ databases">
        <title>FDA dAtabase for Regulatory Grade micrObial Sequences (FDA-ARGOS): Supporting development and validation of Infectious Disease Dx tests.</title>
        <authorList>
            <person name="Turner S."/>
            <person name="Byrd R."/>
            <person name="Tallon L."/>
            <person name="Sadzewicz L."/>
            <person name="Vavikolanu K."/>
            <person name="Mehta A."/>
            <person name="Aluvathingal J."/>
            <person name="Nadendla S."/>
            <person name="Myers T."/>
            <person name="Yan Y."/>
            <person name="Sichtig H."/>
        </authorList>
    </citation>
    <scope>NUCLEOTIDE SEQUENCE [LARGE SCALE GENOMIC DNA]</scope>
    <source>
        <strain evidence="3 5">FDAARGOS_742</strain>
    </source>
</reference>
<organism evidence="2 4">
    <name type="scientific">Gemella sanguinis</name>
    <dbReference type="NCBI Taxonomy" id="84135"/>
    <lineage>
        <taxon>Bacteria</taxon>
        <taxon>Bacillati</taxon>
        <taxon>Bacillota</taxon>
        <taxon>Bacilli</taxon>
        <taxon>Bacillales</taxon>
        <taxon>Gemellaceae</taxon>
        <taxon>Gemella</taxon>
    </lineage>
</organism>
<dbReference type="GeneID" id="84803036"/>
<dbReference type="EMBL" id="PNGT01000008">
    <property type="protein sequence ID" value="PMC51950.1"/>
    <property type="molecule type" value="Genomic_DNA"/>
</dbReference>
<dbReference type="STRING" id="84135.GCA_001052115_00966"/>
<dbReference type="AlphaFoldDB" id="A0A2N6SDF1"/>
<evidence type="ECO:0000313" key="5">
    <source>
        <dbReference type="Proteomes" id="UP000427636"/>
    </source>
</evidence>
<dbReference type="EMBL" id="CP046313">
    <property type="protein sequence ID" value="QGS08066.1"/>
    <property type="molecule type" value="Genomic_DNA"/>
</dbReference>
<sequence length="60" mass="6870">MPIIYSILVFILSFVLLLGSYIALVATNKIKKRRMDKVLRLVAAYSLVVALVFCYQTLYL</sequence>
<feature type="transmembrane region" description="Helical" evidence="1">
    <location>
        <begin position="38"/>
        <end position="58"/>
    </location>
</feature>
<proteinExistence type="predicted"/>
<keyword evidence="1" id="KW-0472">Membrane</keyword>
<dbReference type="RefSeq" id="WP_006363424.1">
    <property type="nucleotide sequence ID" value="NZ_CAUTAO010000001.1"/>
</dbReference>